<dbReference type="PANTHER" id="PTHR33973">
    <property type="entry name" value="OS07G0153300 PROTEIN"/>
    <property type="match status" value="1"/>
</dbReference>
<dbReference type="PANTHER" id="PTHR33973:SF4">
    <property type="entry name" value="OS07G0153300 PROTEIN"/>
    <property type="match status" value="1"/>
</dbReference>
<evidence type="ECO:0000313" key="2">
    <source>
        <dbReference type="Proteomes" id="UP001327459"/>
    </source>
</evidence>
<proteinExistence type="predicted"/>
<dbReference type="Pfam" id="PF07103">
    <property type="entry name" value="DUF1365"/>
    <property type="match status" value="1"/>
</dbReference>
<dbReference type="Proteomes" id="UP001327459">
    <property type="component" value="Chromosome"/>
</dbReference>
<name>A0ABZ0YYI7_9GAMM</name>
<dbReference type="EMBL" id="CP140153">
    <property type="protein sequence ID" value="WQH16773.1"/>
    <property type="molecule type" value="Genomic_DNA"/>
</dbReference>
<sequence>MNSALYQGWVMHQRFTRACYRFRYRVFSLLVDLDDLEAGFPNQRLLSHNRFNLFSIHDRDHGPRRDMPLRDWITAIARTQGIDIEGGTILVSAYPRVLGYQFNPLTVWYCHDRTGVLVAIDCEVSNTFGGHHHYFLHDHGRPLAKPFRAQADKVFHVSPFLPMNMRYHFRLSRPGERLGVSIRETELGPDGEETLTLVATHNAQRRELTDGRLMLEALRIPFLTVKVIGLIHWQALKIWLKGGRFHKSPPPPASEVSSCPSSRHGT</sequence>
<reference evidence="1 2" key="1">
    <citation type="submission" date="2023-11" db="EMBL/GenBank/DDBJ databases">
        <title>MicrobeMod: A computational toolkit for identifying prokaryotic methylation and restriction-modification with nanopore sequencing.</title>
        <authorList>
            <person name="Crits-Christoph A."/>
            <person name="Kang S.C."/>
            <person name="Lee H."/>
            <person name="Ostrov N."/>
        </authorList>
    </citation>
    <scope>NUCLEOTIDE SEQUENCE [LARGE SCALE GENOMIC DNA]</scope>
    <source>
        <strain evidence="1 2">ATCC 49870</strain>
    </source>
</reference>
<keyword evidence="2" id="KW-1185">Reference proteome</keyword>
<dbReference type="InterPro" id="IPR010775">
    <property type="entry name" value="DUF1365"/>
</dbReference>
<evidence type="ECO:0000313" key="1">
    <source>
        <dbReference type="EMBL" id="WQH16773.1"/>
    </source>
</evidence>
<dbReference type="RefSeq" id="WP_322521762.1">
    <property type="nucleotide sequence ID" value="NZ_CP140153.1"/>
</dbReference>
<organism evidence="1 2">
    <name type="scientific">Guyparkeria halophila</name>
    <dbReference type="NCBI Taxonomy" id="47960"/>
    <lineage>
        <taxon>Bacteria</taxon>
        <taxon>Pseudomonadati</taxon>
        <taxon>Pseudomonadota</taxon>
        <taxon>Gammaproteobacteria</taxon>
        <taxon>Chromatiales</taxon>
        <taxon>Thioalkalibacteraceae</taxon>
        <taxon>Guyparkeria</taxon>
    </lineage>
</organism>
<protein>
    <submittedName>
        <fullName evidence="1">DUF1365 domain-containing protein</fullName>
    </submittedName>
</protein>
<accession>A0ABZ0YYI7</accession>
<gene>
    <name evidence="1" type="ORF">SR882_02395</name>
</gene>